<keyword evidence="1" id="KW-0808">Transferase</keyword>
<dbReference type="AlphaFoldDB" id="G3GZV1"/>
<dbReference type="InParanoid" id="G3GZV1"/>
<dbReference type="GO" id="GO:0016301">
    <property type="term" value="F:kinase activity"/>
    <property type="evidence" value="ECO:0007669"/>
    <property type="project" value="UniProtKB-KW"/>
</dbReference>
<dbReference type="Proteomes" id="UP000001075">
    <property type="component" value="Unassembled WGS sequence"/>
</dbReference>
<dbReference type="STRING" id="10029.G3GZV1"/>
<accession>G3GZV1</accession>
<evidence type="ECO:0000313" key="1">
    <source>
        <dbReference type="EMBL" id="EGV99266.1"/>
    </source>
</evidence>
<proteinExistence type="predicted"/>
<gene>
    <name evidence="1" type="ORF">I79_003398</name>
</gene>
<reference evidence="2" key="1">
    <citation type="journal article" date="2011" name="Nat. Biotechnol.">
        <title>The genomic sequence of the Chinese hamster ovary (CHO)-K1 cell line.</title>
        <authorList>
            <person name="Xu X."/>
            <person name="Nagarajan H."/>
            <person name="Lewis N.E."/>
            <person name="Pan S."/>
            <person name="Cai Z."/>
            <person name="Liu X."/>
            <person name="Chen W."/>
            <person name="Xie M."/>
            <person name="Wang W."/>
            <person name="Hammond S."/>
            <person name="Andersen M.R."/>
            <person name="Neff N."/>
            <person name="Passarelli B."/>
            <person name="Koh W."/>
            <person name="Fan H.C."/>
            <person name="Wang J."/>
            <person name="Gui Y."/>
            <person name="Lee K.H."/>
            <person name="Betenbaugh M.J."/>
            <person name="Quake S.R."/>
            <person name="Famili I."/>
            <person name="Palsson B.O."/>
            <person name="Wang J."/>
        </authorList>
    </citation>
    <scope>NUCLEOTIDE SEQUENCE [LARGE SCALE GENOMIC DNA]</scope>
    <source>
        <strain evidence="2">CHO K1 cell line</strain>
    </source>
</reference>
<dbReference type="eggNOG" id="ENOG502QS94">
    <property type="taxonomic scope" value="Eukaryota"/>
</dbReference>
<evidence type="ECO:0000313" key="2">
    <source>
        <dbReference type="Proteomes" id="UP000001075"/>
    </source>
</evidence>
<organism evidence="1 2">
    <name type="scientific">Cricetulus griseus</name>
    <name type="common">Chinese hamster</name>
    <name type="synonym">Cricetulus barabensis griseus</name>
    <dbReference type="NCBI Taxonomy" id="10029"/>
    <lineage>
        <taxon>Eukaryota</taxon>
        <taxon>Metazoa</taxon>
        <taxon>Chordata</taxon>
        <taxon>Craniata</taxon>
        <taxon>Vertebrata</taxon>
        <taxon>Euteleostomi</taxon>
        <taxon>Mammalia</taxon>
        <taxon>Eutheria</taxon>
        <taxon>Euarchontoglires</taxon>
        <taxon>Glires</taxon>
        <taxon>Rodentia</taxon>
        <taxon>Myomorpha</taxon>
        <taxon>Muroidea</taxon>
        <taxon>Cricetidae</taxon>
        <taxon>Cricetinae</taxon>
        <taxon>Cricetulus</taxon>
    </lineage>
</organism>
<dbReference type="PaxDb" id="10029-XP_007637689.1"/>
<dbReference type="EMBL" id="JH000085">
    <property type="protein sequence ID" value="EGV99266.1"/>
    <property type="molecule type" value="Genomic_DNA"/>
</dbReference>
<name>G3GZV1_CRIGR</name>
<sequence>MLKSHIKEELMQGEEADDVYESMAHLSTDLLMKCSLNPGCDEELYESMAAFAPEATEDLCE</sequence>
<protein>
    <submittedName>
        <fullName evidence="1">Phosphoinositide 3-kinase adapter protein 1</fullName>
    </submittedName>
</protein>
<keyword evidence="1" id="KW-0418">Kinase</keyword>